<reference evidence="9 10" key="1">
    <citation type="submission" date="2019-03" db="EMBL/GenBank/DDBJ databases">
        <title>Genomic features of bacteria from cold environments.</title>
        <authorList>
            <person name="Shen L."/>
        </authorList>
    </citation>
    <scope>NUCLEOTIDE SEQUENCE [LARGE SCALE GENOMIC DNA]</scope>
    <source>
        <strain evidence="10">T3246-1</strain>
    </source>
</reference>
<feature type="transmembrane region" description="Helical" evidence="7">
    <location>
        <begin position="376"/>
        <end position="399"/>
    </location>
</feature>
<evidence type="ECO:0000256" key="6">
    <source>
        <dbReference type="ARBA" id="ARBA00023136"/>
    </source>
</evidence>
<dbReference type="Proteomes" id="UP000504882">
    <property type="component" value="Unassembled WGS sequence"/>
</dbReference>
<dbReference type="EMBL" id="SMNA01000008">
    <property type="protein sequence ID" value="TDE90841.1"/>
    <property type="molecule type" value="Genomic_DNA"/>
</dbReference>
<feature type="transmembrane region" description="Helical" evidence="7">
    <location>
        <begin position="12"/>
        <end position="33"/>
    </location>
</feature>
<evidence type="ECO:0000256" key="1">
    <source>
        <dbReference type="ARBA" id="ARBA00004651"/>
    </source>
</evidence>
<proteinExistence type="predicted"/>
<dbReference type="PROSITE" id="PS50850">
    <property type="entry name" value="MFS"/>
    <property type="match status" value="1"/>
</dbReference>
<dbReference type="InterPro" id="IPR020846">
    <property type="entry name" value="MFS_dom"/>
</dbReference>
<evidence type="ECO:0000313" key="10">
    <source>
        <dbReference type="Proteomes" id="UP000504882"/>
    </source>
</evidence>
<evidence type="ECO:0000259" key="8">
    <source>
        <dbReference type="PROSITE" id="PS50850"/>
    </source>
</evidence>
<feature type="transmembrane region" description="Helical" evidence="7">
    <location>
        <begin position="298"/>
        <end position="323"/>
    </location>
</feature>
<dbReference type="RefSeq" id="WP_133108906.1">
    <property type="nucleotide sequence ID" value="NZ_SMNA01000008.1"/>
</dbReference>
<feature type="transmembrane region" description="Helical" evidence="7">
    <location>
        <begin position="227"/>
        <end position="248"/>
    </location>
</feature>
<organism evidence="9 10">
    <name type="scientific">Occultella glacieicola</name>
    <dbReference type="NCBI Taxonomy" id="2518684"/>
    <lineage>
        <taxon>Bacteria</taxon>
        <taxon>Bacillati</taxon>
        <taxon>Actinomycetota</taxon>
        <taxon>Actinomycetes</taxon>
        <taxon>Micrococcales</taxon>
        <taxon>Ruaniaceae</taxon>
        <taxon>Occultella</taxon>
    </lineage>
</organism>
<evidence type="ECO:0000313" key="9">
    <source>
        <dbReference type="EMBL" id="TDE90841.1"/>
    </source>
</evidence>
<evidence type="ECO:0000256" key="7">
    <source>
        <dbReference type="SAM" id="Phobius"/>
    </source>
</evidence>
<keyword evidence="5 7" id="KW-1133">Transmembrane helix</keyword>
<keyword evidence="4 7" id="KW-0812">Transmembrane</keyword>
<dbReference type="InterPro" id="IPR036259">
    <property type="entry name" value="MFS_trans_sf"/>
</dbReference>
<keyword evidence="2" id="KW-0813">Transport</keyword>
<sequence length="420" mass="43625">MSEERLRTRPGFVRFWTASTAAGFGSYVSALALQVLVVQVLEAGATGVGLVNAARWLPYLLFGIVAGVLVDRARRRPVLVGADVARALLLTAVPALALTGYLSVWSLMVAMALFGLMSLLHDAASQSYLPRLVPGPLLVRANARLDQSDALAQTTGPVVAGALVSILTAPWAMLVDAATRLVSAFMIARIPIEEAPSQKLTLRGVGREAREGLGWLYRHRTLGPQTIGTHAWFLFNAAAGAVLAPYVLTELGLSAFTLGLVLAIGGTGALLGSLSAVRLGTRFGAGRVAIASMAVNGVGWAIMAIGVGPWAGALLVGLGQAVLGYSMGTSNPNEMGYRQVVTPDHLQGRTNATARSINRAMVVVGAPVGGLVGDAIGFQPVLLVTAVGFVAIAAILWLTPYRGARLEERPEPGAGPGSDQ</sequence>
<dbReference type="Pfam" id="PF05977">
    <property type="entry name" value="MFS_3"/>
    <property type="match status" value="1"/>
</dbReference>
<evidence type="ECO:0000256" key="3">
    <source>
        <dbReference type="ARBA" id="ARBA00022475"/>
    </source>
</evidence>
<dbReference type="Gene3D" id="1.20.1250.20">
    <property type="entry name" value="MFS general substrate transporter like domains"/>
    <property type="match status" value="1"/>
</dbReference>
<evidence type="ECO:0000256" key="5">
    <source>
        <dbReference type="ARBA" id="ARBA00022989"/>
    </source>
</evidence>
<feature type="transmembrane region" description="Helical" evidence="7">
    <location>
        <begin position="53"/>
        <end position="70"/>
    </location>
</feature>
<dbReference type="PANTHER" id="PTHR23513:SF6">
    <property type="entry name" value="MAJOR FACILITATOR SUPERFAMILY ASSOCIATED DOMAIN-CONTAINING PROTEIN"/>
    <property type="match status" value="1"/>
</dbReference>
<gene>
    <name evidence="9" type="ORF">EXU48_17185</name>
</gene>
<dbReference type="SUPFAM" id="SSF103473">
    <property type="entry name" value="MFS general substrate transporter"/>
    <property type="match status" value="1"/>
</dbReference>
<name>A0ABY2E3M7_9MICO</name>
<keyword evidence="10" id="KW-1185">Reference proteome</keyword>
<dbReference type="InterPro" id="IPR010290">
    <property type="entry name" value="TM_effector"/>
</dbReference>
<comment type="caution">
    <text evidence="9">The sequence shown here is derived from an EMBL/GenBank/DDBJ whole genome shotgun (WGS) entry which is preliminary data.</text>
</comment>
<feature type="domain" description="Major facilitator superfamily (MFS) profile" evidence="8">
    <location>
        <begin position="172"/>
        <end position="420"/>
    </location>
</feature>
<keyword evidence="6 7" id="KW-0472">Membrane</keyword>
<accession>A0ABY2E3M7</accession>
<feature type="transmembrane region" description="Helical" evidence="7">
    <location>
        <begin position="254"/>
        <end position="277"/>
    </location>
</feature>
<evidence type="ECO:0000256" key="4">
    <source>
        <dbReference type="ARBA" id="ARBA00022692"/>
    </source>
</evidence>
<dbReference type="PANTHER" id="PTHR23513">
    <property type="entry name" value="INTEGRAL MEMBRANE EFFLUX PROTEIN-RELATED"/>
    <property type="match status" value="1"/>
</dbReference>
<protein>
    <submittedName>
        <fullName evidence="9">MFS transporter</fullName>
    </submittedName>
</protein>
<dbReference type="CDD" id="cd06173">
    <property type="entry name" value="MFS_MefA_like"/>
    <property type="match status" value="1"/>
</dbReference>
<keyword evidence="3" id="KW-1003">Cell membrane</keyword>
<evidence type="ECO:0000256" key="2">
    <source>
        <dbReference type="ARBA" id="ARBA00022448"/>
    </source>
</evidence>
<comment type="subcellular location">
    <subcellularLocation>
        <location evidence="1">Cell membrane</location>
        <topology evidence="1">Multi-pass membrane protein</topology>
    </subcellularLocation>
</comment>